<accession>A0A6M1THW8</accession>
<evidence type="ECO:0000256" key="1">
    <source>
        <dbReference type="SAM" id="Coils"/>
    </source>
</evidence>
<reference evidence="4 5" key="1">
    <citation type="submission" date="2020-02" db="EMBL/GenBank/DDBJ databases">
        <title>Aliifodinibius halophilus 2W32, complete genome.</title>
        <authorList>
            <person name="Li Y."/>
            <person name="Wu S."/>
        </authorList>
    </citation>
    <scope>NUCLEOTIDE SEQUENCE [LARGE SCALE GENOMIC DNA]</scope>
    <source>
        <strain evidence="4 5">2W32</strain>
    </source>
</reference>
<evidence type="ECO:0000313" key="4">
    <source>
        <dbReference type="EMBL" id="NGP90304.1"/>
    </source>
</evidence>
<dbReference type="InterPro" id="IPR003346">
    <property type="entry name" value="Transposase_20"/>
</dbReference>
<keyword evidence="1" id="KW-0175">Coiled coil</keyword>
<dbReference type="RefSeq" id="WP_165271523.1">
    <property type="nucleotide sequence ID" value="NZ_JAALLS010000085.1"/>
</dbReference>
<protein>
    <submittedName>
        <fullName evidence="4">IS110 family transposase</fullName>
    </submittedName>
</protein>
<dbReference type="PANTHER" id="PTHR33055:SF13">
    <property type="entry name" value="TRANSPOSASE"/>
    <property type="match status" value="1"/>
</dbReference>
<feature type="non-terminal residue" evidence="4">
    <location>
        <position position="125"/>
    </location>
</feature>
<name>A0A6M1THW8_9BACT</name>
<dbReference type="GO" id="GO:0003677">
    <property type="term" value="F:DNA binding"/>
    <property type="evidence" value="ECO:0007669"/>
    <property type="project" value="InterPro"/>
</dbReference>
<keyword evidence="2" id="KW-0472">Membrane</keyword>
<keyword evidence="2" id="KW-0812">Transmembrane</keyword>
<evidence type="ECO:0000313" key="5">
    <source>
        <dbReference type="Proteomes" id="UP000479132"/>
    </source>
</evidence>
<evidence type="ECO:0000259" key="3">
    <source>
        <dbReference type="Pfam" id="PF02371"/>
    </source>
</evidence>
<dbReference type="EMBL" id="JAALLS010000085">
    <property type="protein sequence ID" value="NGP90304.1"/>
    <property type="molecule type" value="Genomic_DNA"/>
</dbReference>
<dbReference type="InterPro" id="IPR047650">
    <property type="entry name" value="Transpos_IS110"/>
</dbReference>
<evidence type="ECO:0000256" key="2">
    <source>
        <dbReference type="SAM" id="Phobius"/>
    </source>
</evidence>
<feature type="non-terminal residue" evidence="4">
    <location>
        <position position="1"/>
    </location>
</feature>
<keyword evidence="5" id="KW-1185">Reference proteome</keyword>
<feature type="transmembrane region" description="Helical" evidence="2">
    <location>
        <begin position="39"/>
        <end position="58"/>
    </location>
</feature>
<comment type="caution">
    <text evidence="4">The sequence shown here is derived from an EMBL/GenBank/DDBJ whole genome shotgun (WGS) entry which is preliminary data.</text>
</comment>
<gene>
    <name evidence="4" type="ORF">G3569_18265</name>
</gene>
<dbReference type="Proteomes" id="UP000479132">
    <property type="component" value="Unassembled WGS sequence"/>
</dbReference>
<organism evidence="4 5">
    <name type="scientific">Fodinibius halophilus</name>
    <dbReference type="NCBI Taxonomy" id="1736908"/>
    <lineage>
        <taxon>Bacteria</taxon>
        <taxon>Pseudomonadati</taxon>
        <taxon>Balneolota</taxon>
        <taxon>Balneolia</taxon>
        <taxon>Balneolales</taxon>
        <taxon>Balneolaceae</taxon>
        <taxon>Fodinibius</taxon>
    </lineage>
</organism>
<dbReference type="GO" id="GO:0004803">
    <property type="term" value="F:transposase activity"/>
    <property type="evidence" value="ECO:0007669"/>
    <property type="project" value="InterPro"/>
</dbReference>
<feature type="coiled-coil region" evidence="1">
    <location>
        <begin position="11"/>
        <end position="38"/>
    </location>
</feature>
<proteinExistence type="predicted"/>
<sequence length="125" mass="14095">PAAEQSLRQCLETLGQQIDQLTRLIRKHLRSREELRESIKYLSSIPGIGILTIAVVLAETTGFQQFHKISQLISFSGYDVIIRQSGKWAGKPRISKQGSKYIRRAMFMPASAVVRSGTGPTYRLY</sequence>
<dbReference type="AlphaFoldDB" id="A0A6M1THW8"/>
<feature type="domain" description="Transposase IS116/IS110/IS902 C-terminal" evidence="3">
    <location>
        <begin position="40"/>
        <end position="116"/>
    </location>
</feature>
<dbReference type="GO" id="GO:0006313">
    <property type="term" value="P:DNA transposition"/>
    <property type="evidence" value="ECO:0007669"/>
    <property type="project" value="InterPro"/>
</dbReference>
<dbReference type="Pfam" id="PF02371">
    <property type="entry name" value="Transposase_20"/>
    <property type="match status" value="1"/>
</dbReference>
<keyword evidence="2" id="KW-1133">Transmembrane helix</keyword>
<dbReference type="PANTHER" id="PTHR33055">
    <property type="entry name" value="TRANSPOSASE FOR INSERTION SEQUENCE ELEMENT IS1111A"/>
    <property type="match status" value="1"/>
</dbReference>